<evidence type="ECO:0000313" key="2">
    <source>
        <dbReference type="Proteomes" id="UP000314294"/>
    </source>
</evidence>
<dbReference type="Proteomes" id="UP000314294">
    <property type="component" value="Unassembled WGS sequence"/>
</dbReference>
<reference evidence="1 2" key="1">
    <citation type="submission" date="2019-03" db="EMBL/GenBank/DDBJ databases">
        <title>First draft genome of Liparis tanakae, snailfish: a comprehensive survey of snailfish specific genes.</title>
        <authorList>
            <person name="Kim W."/>
            <person name="Song I."/>
            <person name="Jeong J.-H."/>
            <person name="Kim D."/>
            <person name="Kim S."/>
            <person name="Ryu S."/>
            <person name="Song J.Y."/>
            <person name="Lee S.K."/>
        </authorList>
    </citation>
    <scope>NUCLEOTIDE SEQUENCE [LARGE SCALE GENOMIC DNA]</scope>
    <source>
        <tissue evidence="1">Muscle</tissue>
    </source>
</reference>
<dbReference type="AlphaFoldDB" id="A0A4Z2GMG8"/>
<proteinExistence type="predicted"/>
<accession>A0A4Z2GMG8</accession>
<keyword evidence="2" id="KW-1185">Reference proteome</keyword>
<organism evidence="1 2">
    <name type="scientific">Liparis tanakae</name>
    <name type="common">Tanaka's snailfish</name>
    <dbReference type="NCBI Taxonomy" id="230148"/>
    <lineage>
        <taxon>Eukaryota</taxon>
        <taxon>Metazoa</taxon>
        <taxon>Chordata</taxon>
        <taxon>Craniata</taxon>
        <taxon>Vertebrata</taxon>
        <taxon>Euteleostomi</taxon>
        <taxon>Actinopterygii</taxon>
        <taxon>Neopterygii</taxon>
        <taxon>Teleostei</taxon>
        <taxon>Neoteleostei</taxon>
        <taxon>Acanthomorphata</taxon>
        <taxon>Eupercaria</taxon>
        <taxon>Perciformes</taxon>
        <taxon>Cottioidei</taxon>
        <taxon>Cottales</taxon>
        <taxon>Liparidae</taxon>
        <taxon>Liparis</taxon>
    </lineage>
</organism>
<sequence length="149" mass="17225">MCDRRSGKDIEALQEKGRTCSGRWVTVVGVSHRLSYLHPDYSIDEEQHGYQECNVGKSLGGEKRYKNSRGITWKDLMKVHSRVLMPSPLLRSLTSRITLNRRKKVMEMRALSSVFWGVEERESDRGRREEHPNTALCHSFLHAVSHAFL</sequence>
<gene>
    <name evidence="1" type="ORF">EYF80_035374</name>
</gene>
<name>A0A4Z2GMG8_9TELE</name>
<comment type="caution">
    <text evidence="1">The sequence shown here is derived from an EMBL/GenBank/DDBJ whole genome shotgun (WGS) entry which is preliminary data.</text>
</comment>
<dbReference type="EMBL" id="SRLO01000485">
    <property type="protein sequence ID" value="TNN54405.1"/>
    <property type="molecule type" value="Genomic_DNA"/>
</dbReference>
<evidence type="ECO:0000313" key="1">
    <source>
        <dbReference type="EMBL" id="TNN54405.1"/>
    </source>
</evidence>
<protein>
    <submittedName>
        <fullName evidence="1">Uncharacterized protein</fullName>
    </submittedName>
</protein>